<dbReference type="GO" id="GO:0006813">
    <property type="term" value="P:potassium ion transport"/>
    <property type="evidence" value="ECO:0007669"/>
    <property type="project" value="InterPro"/>
</dbReference>
<sequence length="576" mass="60410">MNPAALSAIVLGIALLLFVSERVRHDLVALLALFACLVLGIVTPEQAFVGFADPAVLTVAGILIVGRAIELSGVAAAIARTVIPHHASFTVRLSLLLIVAALLSAFMNNIAALVITMPIAADVARGAKKPPAATLMPLAFATILGGMTTLIGTPANLILSSVRTSELGKPFGFFTMAPVGVAVTVVGLGYLAVMGWRLLPVRRSGVRETRPPWRVFELRAPEAIAGHQLAQLLPVLRNASTRVLALFRGGVEIAANATTQLKGGDRMLVLSRVNQWIAAERSGLDHSAPDRDDTEVTARVVVAHGSYLIGQGHEDIRLRTEGRLRVVAVGPRAAREKQPLSSMTIHAGDQLFLRGPADALRRFIAQARVLEIDRLDPPSVTRSTAALILGVFGLAIVLVVTGWTTPAVAFVGAAVVIATFKLIPAEETYRSIDWSVIVLLAAMIPVGQSFEQTGAASEVAAFLGQSLAGMPLFVTLAALCGTTLLLSIFLNNVATAVIMGPLAVEAARLLGIDPDAALLAVLIGASSDFLTPIGHQNNLLVMGPGGYRFTDYIRMGGLLVVLVIGTAAGVLTLAYS</sequence>
<evidence type="ECO:0000256" key="3">
    <source>
        <dbReference type="ARBA" id="ARBA00022692"/>
    </source>
</evidence>
<dbReference type="PANTHER" id="PTHR43652">
    <property type="entry name" value="BASIC AMINO ACID ANTIPORTER YFCC-RELATED"/>
    <property type="match status" value="1"/>
</dbReference>
<name>A0A8T4I8N5_9SPHN</name>
<comment type="caution">
    <text evidence="9">The sequence shown here is derived from an EMBL/GenBank/DDBJ whole genome shotgun (WGS) entry which is preliminary data.</text>
</comment>
<dbReference type="CDD" id="cd01115">
    <property type="entry name" value="SLC13_permease"/>
    <property type="match status" value="1"/>
</dbReference>
<keyword evidence="4" id="KW-0677">Repeat</keyword>
<feature type="transmembrane region" description="Helical" evidence="7">
    <location>
        <begin position="171"/>
        <end position="193"/>
    </location>
</feature>
<dbReference type="InterPro" id="IPR004680">
    <property type="entry name" value="Cit_transptr-like_dom"/>
</dbReference>
<evidence type="ECO:0000313" key="9">
    <source>
        <dbReference type="EMBL" id="MBR0551348.1"/>
    </source>
</evidence>
<evidence type="ECO:0000313" key="10">
    <source>
        <dbReference type="Proteomes" id="UP000676996"/>
    </source>
</evidence>
<proteinExistence type="predicted"/>
<accession>A0A8T4I8N5</accession>
<organism evidence="9 10">
    <name type="scientific">Stakelama marina</name>
    <dbReference type="NCBI Taxonomy" id="2826939"/>
    <lineage>
        <taxon>Bacteria</taxon>
        <taxon>Pseudomonadati</taxon>
        <taxon>Pseudomonadota</taxon>
        <taxon>Alphaproteobacteria</taxon>
        <taxon>Sphingomonadales</taxon>
        <taxon>Sphingomonadaceae</taxon>
        <taxon>Stakelama</taxon>
    </lineage>
</organism>
<dbReference type="AlphaFoldDB" id="A0A8T4I8N5"/>
<feature type="transmembrane region" description="Helical" evidence="7">
    <location>
        <begin position="30"/>
        <end position="49"/>
    </location>
</feature>
<dbReference type="InterPro" id="IPR036721">
    <property type="entry name" value="RCK_C_sf"/>
</dbReference>
<keyword evidence="5 7" id="KW-1133">Transmembrane helix</keyword>
<evidence type="ECO:0000256" key="4">
    <source>
        <dbReference type="ARBA" id="ARBA00022737"/>
    </source>
</evidence>
<evidence type="ECO:0000256" key="5">
    <source>
        <dbReference type="ARBA" id="ARBA00022989"/>
    </source>
</evidence>
<dbReference type="InterPro" id="IPR031312">
    <property type="entry name" value="Na/sul_symport_CS"/>
</dbReference>
<dbReference type="Proteomes" id="UP000676996">
    <property type="component" value="Unassembled WGS sequence"/>
</dbReference>
<feature type="transmembrane region" description="Helical" evidence="7">
    <location>
        <begin position="552"/>
        <end position="575"/>
    </location>
</feature>
<evidence type="ECO:0000256" key="1">
    <source>
        <dbReference type="ARBA" id="ARBA00004141"/>
    </source>
</evidence>
<dbReference type="GO" id="GO:0005886">
    <property type="term" value="C:plasma membrane"/>
    <property type="evidence" value="ECO:0007669"/>
    <property type="project" value="TreeGrafter"/>
</dbReference>
<dbReference type="PANTHER" id="PTHR43652:SF2">
    <property type="entry name" value="BASIC AMINO ACID ANTIPORTER YFCC-RELATED"/>
    <property type="match status" value="1"/>
</dbReference>
<dbReference type="GO" id="GO:0008324">
    <property type="term" value="F:monoatomic cation transmembrane transporter activity"/>
    <property type="evidence" value="ECO:0007669"/>
    <property type="project" value="InterPro"/>
</dbReference>
<dbReference type="EMBL" id="JAGRQC010000001">
    <property type="protein sequence ID" value="MBR0551348.1"/>
    <property type="molecule type" value="Genomic_DNA"/>
</dbReference>
<reference evidence="9" key="1">
    <citation type="submission" date="2021-04" db="EMBL/GenBank/DDBJ databases">
        <title>Ouciella asimina sp. nov., isolated from the surface seawater in the hydrothermal field of Okinawa Trough.</title>
        <authorList>
            <person name="Shuang W."/>
        </authorList>
    </citation>
    <scope>NUCLEOTIDE SEQUENCE</scope>
    <source>
        <strain evidence="9">LXI357</strain>
    </source>
</reference>
<dbReference type="Pfam" id="PF03600">
    <property type="entry name" value="CitMHS"/>
    <property type="match status" value="1"/>
</dbReference>
<feature type="transmembrane region" description="Helical" evidence="7">
    <location>
        <begin position="56"/>
        <end position="83"/>
    </location>
</feature>
<dbReference type="InterPro" id="IPR051679">
    <property type="entry name" value="DASS-Related_Transporters"/>
</dbReference>
<dbReference type="PROSITE" id="PS01271">
    <property type="entry name" value="NA_SULFATE"/>
    <property type="match status" value="1"/>
</dbReference>
<keyword evidence="10" id="KW-1185">Reference proteome</keyword>
<evidence type="ECO:0000256" key="6">
    <source>
        <dbReference type="ARBA" id="ARBA00023136"/>
    </source>
</evidence>
<feature type="domain" description="RCK C-terminal" evidence="8">
    <location>
        <begin position="285"/>
        <end position="369"/>
    </location>
</feature>
<feature type="transmembrane region" description="Helical" evidence="7">
    <location>
        <begin position="132"/>
        <end position="151"/>
    </location>
</feature>
<gene>
    <name evidence="9" type="ORF">J7S20_02375</name>
</gene>
<dbReference type="PROSITE" id="PS51202">
    <property type="entry name" value="RCK_C"/>
    <property type="match status" value="1"/>
</dbReference>
<dbReference type="RefSeq" id="WP_284052631.1">
    <property type="nucleotide sequence ID" value="NZ_JAGRQC010000001.1"/>
</dbReference>
<dbReference type="InterPro" id="IPR006037">
    <property type="entry name" value="RCK_C"/>
</dbReference>
<dbReference type="Gene3D" id="3.30.70.1450">
    <property type="entry name" value="Regulator of K+ conductance, C-terminal domain"/>
    <property type="match status" value="1"/>
</dbReference>
<keyword evidence="2" id="KW-0813">Transport</keyword>
<comment type="subcellular location">
    <subcellularLocation>
        <location evidence="1">Membrane</location>
        <topology evidence="1">Multi-pass membrane protein</topology>
    </subcellularLocation>
</comment>
<feature type="transmembrane region" description="Helical" evidence="7">
    <location>
        <begin position="95"/>
        <end position="120"/>
    </location>
</feature>
<feature type="transmembrane region" description="Helical" evidence="7">
    <location>
        <begin position="407"/>
        <end position="424"/>
    </location>
</feature>
<keyword evidence="6 7" id="KW-0472">Membrane</keyword>
<dbReference type="Pfam" id="PF02080">
    <property type="entry name" value="TrkA_C"/>
    <property type="match status" value="1"/>
</dbReference>
<feature type="transmembrane region" description="Helical" evidence="7">
    <location>
        <begin position="431"/>
        <end position="450"/>
    </location>
</feature>
<protein>
    <submittedName>
        <fullName evidence="9">SLC13 family permease</fullName>
    </submittedName>
</protein>
<feature type="transmembrane region" description="Helical" evidence="7">
    <location>
        <begin position="470"/>
        <end position="490"/>
    </location>
</feature>
<keyword evidence="3 7" id="KW-0812">Transmembrane</keyword>
<evidence type="ECO:0000259" key="8">
    <source>
        <dbReference type="PROSITE" id="PS51202"/>
    </source>
</evidence>
<dbReference type="SUPFAM" id="SSF116726">
    <property type="entry name" value="TrkA C-terminal domain-like"/>
    <property type="match status" value="2"/>
</dbReference>
<evidence type="ECO:0000256" key="7">
    <source>
        <dbReference type="SAM" id="Phobius"/>
    </source>
</evidence>
<evidence type="ECO:0000256" key="2">
    <source>
        <dbReference type="ARBA" id="ARBA00022448"/>
    </source>
</evidence>